<evidence type="ECO:0000256" key="8">
    <source>
        <dbReference type="ARBA" id="ARBA00023004"/>
    </source>
</evidence>
<evidence type="ECO:0000256" key="11">
    <source>
        <dbReference type="PIRSR" id="PIRSR602401-1"/>
    </source>
</evidence>
<dbReference type="GO" id="GO:0016020">
    <property type="term" value="C:membrane"/>
    <property type="evidence" value="ECO:0007669"/>
    <property type="project" value="UniProtKB-SubCell"/>
</dbReference>
<evidence type="ECO:0000256" key="10">
    <source>
        <dbReference type="ARBA" id="ARBA00023136"/>
    </source>
</evidence>
<dbReference type="InterPro" id="IPR036396">
    <property type="entry name" value="Cyt_P450_sf"/>
</dbReference>
<accession>A0A5S9H979</accession>
<comment type="similarity">
    <text evidence="2 12">Belongs to the cytochrome P450 family.</text>
</comment>
<evidence type="ECO:0000256" key="9">
    <source>
        <dbReference type="ARBA" id="ARBA00023033"/>
    </source>
</evidence>
<comment type="subcellular location">
    <subcellularLocation>
        <location evidence="1">Membrane</location>
        <topology evidence="1">Single-pass membrane protein</topology>
    </subcellularLocation>
</comment>
<dbReference type="PRINTS" id="PR00463">
    <property type="entry name" value="EP450I"/>
</dbReference>
<keyword evidence="5 11" id="KW-0479">Metal-binding</keyword>
<dbReference type="InterPro" id="IPR001128">
    <property type="entry name" value="Cyt_P450"/>
</dbReference>
<protein>
    <submittedName>
        <fullName evidence="13">Secologanin synthase 3</fullName>
    </submittedName>
</protein>
<proteinExistence type="evidence at transcript level"/>
<evidence type="ECO:0000256" key="7">
    <source>
        <dbReference type="ARBA" id="ARBA00023002"/>
    </source>
</evidence>
<dbReference type="PRINTS" id="PR00385">
    <property type="entry name" value="P450"/>
</dbReference>
<evidence type="ECO:0000256" key="3">
    <source>
        <dbReference type="ARBA" id="ARBA00022617"/>
    </source>
</evidence>
<evidence type="ECO:0000256" key="1">
    <source>
        <dbReference type="ARBA" id="ARBA00004167"/>
    </source>
</evidence>
<name>A0A5S9H979_9LAMI</name>
<evidence type="ECO:0000256" key="2">
    <source>
        <dbReference type="ARBA" id="ARBA00010617"/>
    </source>
</evidence>
<dbReference type="GO" id="GO:0016705">
    <property type="term" value="F:oxidoreductase activity, acting on paired donors, with incorporation or reduction of molecular oxygen"/>
    <property type="evidence" value="ECO:0007669"/>
    <property type="project" value="InterPro"/>
</dbReference>
<keyword evidence="8 11" id="KW-0408">Iron</keyword>
<dbReference type="PANTHER" id="PTHR24282">
    <property type="entry name" value="CYTOCHROME P450 FAMILY MEMBER"/>
    <property type="match status" value="1"/>
</dbReference>
<dbReference type="AlphaFoldDB" id="A0A5S9H979"/>
<evidence type="ECO:0000256" key="4">
    <source>
        <dbReference type="ARBA" id="ARBA00022692"/>
    </source>
</evidence>
<dbReference type="GO" id="GO:0005506">
    <property type="term" value="F:iron ion binding"/>
    <property type="evidence" value="ECO:0007669"/>
    <property type="project" value="InterPro"/>
</dbReference>
<dbReference type="InterPro" id="IPR002401">
    <property type="entry name" value="Cyt_P450_E_grp-I"/>
</dbReference>
<feature type="binding site" description="axial binding residue" evidence="11">
    <location>
        <position position="400"/>
    </location>
    <ligand>
        <name>heme</name>
        <dbReference type="ChEBI" id="CHEBI:30413"/>
    </ligand>
    <ligandPart>
        <name>Fe</name>
        <dbReference type="ChEBI" id="CHEBI:18248"/>
    </ligandPart>
</feature>
<dbReference type="GO" id="GO:0004497">
    <property type="term" value="F:monooxygenase activity"/>
    <property type="evidence" value="ECO:0007669"/>
    <property type="project" value="UniProtKB-KW"/>
</dbReference>
<evidence type="ECO:0000256" key="5">
    <source>
        <dbReference type="ARBA" id="ARBA00022723"/>
    </source>
</evidence>
<organism evidence="13">
    <name type="scientific">Centranthera grandiflora</name>
    <dbReference type="NCBI Taxonomy" id="2491184"/>
    <lineage>
        <taxon>Eukaryota</taxon>
        <taxon>Viridiplantae</taxon>
        <taxon>Streptophyta</taxon>
        <taxon>Embryophyta</taxon>
        <taxon>Tracheophyta</taxon>
        <taxon>Spermatophyta</taxon>
        <taxon>Magnoliopsida</taxon>
        <taxon>eudicotyledons</taxon>
        <taxon>Gunneridae</taxon>
        <taxon>Pentapetalae</taxon>
        <taxon>asterids</taxon>
        <taxon>lamiids</taxon>
        <taxon>Lamiales</taxon>
        <taxon>Orobanchaceae</taxon>
        <taxon>Buchnereae</taxon>
        <taxon>Centranthera</taxon>
    </lineage>
</organism>
<keyword evidence="4" id="KW-0812">Transmembrane</keyword>
<sequence>MVPRLMPNVVATIEKYGNYSFTWIGPRPRVYLTDLNVLKEILSNYRRYVKPFEVINPIAKLLIGTGLPSMEGDEWAECRFKLNPAFRMDKLKPMMSAVQACCENILSEWEKMTSASGGSRVVDVMHHLEIYTSSVLAQLMFGSEYTDRIKQTFFKLLELESLGKLATDLLTLPGQKYFPTKKNREAHKINRFVQESIKSMINERLEKRRAGELNMGDKNRDLLDIFMEELYNDEKIKTERVRRKMIDDVVAQCKIFFFAGFGTTSNTICWTMIILSIHKNWQESAREEIRKVLGHKKEISPDDLSQLKVMSMIITEVLRLFPPTMEISRITVEDTKVGNYMIPKGTVVTCPILLMSWSQELWGKDAKEFKPERFVDGVANATKNYGLAQYMPFGSGPRICIAQNLVMIELKVFFACLLRKFSFELSPDYKHGPHVDFTIHPQYGAPLVLREL</sequence>
<evidence type="ECO:0000256" key="6">
    <source>
        <dbReference type="ARBA" id="ARBA00022989"/>
    </source>
</evidence>
<dbReference type="PROSITE" id="PS00086">
    <property type="entry name" value="CYTOCHROME_P450"/>
    <property type="match status" value="1"/>
</dbReference>
<dbReference type="InterPro" id="IPR017972">
    <property type="entry name" value="Cyt_P450_CS"/>
</dbReference>
<keyword evidence="3 11" id="KW-0349">Heme</keyword>
<dbReference type="PANTHER" id="PTHR24282:SF273">
    <property type="entry name" value="CYTOCHROME P450 CYP72A219-LIKE"/>
    <property type="match status" value="1"/>
</dbReference>
<keyword evidence="7 12" id="KW-0560">Oxidoreductase</keyword>
<dbReference type="GO" id="GO:0020037">
    <property type="term" value="F:heme binding"/>
    <property type="evidence" value="ECO:0007669"/>
    <property type="project" value="InterPro"/>
</dbReference>
<comment type="cofactor">
    <cofactor evidence="11">
        <name>heme</name>
        <dbReference type="ChEBI" id="CHEBI:30413"/>
    </cofactor>
</comment>
<evidence type="ECO:0000256" key="12">
    <source>
        <dbReference type="RuleBase" id="RU000461"/>
    </source>
</evidence>
<keyword evidence="10" id="KW-0472">Membrane</keyword>
<dbReference type="EMBL" id="MH794275">
    <property type="protein sequence ID" value="AZB52813.1"/>
    <property type="molecule type" value="mRNA"/>
</dbReference>
<keyword evidence="6" id="KW-1133">Transmembrane helix</keyword>
<dbReference type="Pfam" id="PF00067">
    <property type="entry name" value="p450"/>
    <property type="match status" value="1"/>
</dbReference>
<dbReference type="InterPro" id="IPR050665">
    <property type="entry name" value="Cytochrome_P450_Monooxygen"/>
</dbReference>
<dbReference type="Gene3D" id="1.10.630.10">
    <property type="entry name" value="Cytochrome P450"/>
    <property type="match status" value="1"/>
</dbReference>
<keyword evidence="9 12" id="KW-0503">Monooxygenase</keyword>
<reference evidence="13" key="1">
    <citation type="journal article" date="2019" name="Int. J. Mol. Sci.">
        <title>Analysis of Centranthera grandiflora Benth Transcriptome Explores Genes of Catalpol, Acteoside and Azafrin Biosynthesis.</title>
        <authorList>
            <person name="Zhang X."/>
            <person name="Li C."/>
            <person name="Wang L."/>
            <person name="Fei Y."/>
            <person name="Qin W."/>
        </authorList>
    </citation>
    <scope>NUCLEOTIDE SEQUENCE</scope>
</reference>
<dbReference type="SUPFAM" id="SSF48264">
    <property type="entry name" value="Cytochrome P450"/>
    <property type="match status" value="1"/>
</dbReference>
<evidence type="ECO:0000313" key="13">
    <source>
        <dbReference type="EMBL" id="AZB52813.1"/>
    </source>
</evidence>